<keyword evidence="6" id="KW-0808">Transferase</keyword>
<evidence type="ECO:0000256" key="7">
    <source>
        <dbReference type="ARBA" id="ARBA00022737"/>
    </source>
</evidence>
<dbReference type="PROSITE" id="PS51177">
    <property type="entry name" value="LUMAZINE_BIND"/>
    <property type="match status" value="2"/>
</dbReference>
<dbReference type="NCBIfam" id="NF009566">
    <property type="entry name" value="PRK13020.1"/>
    <property type="match status" value="1"/>
</dbReference>
<dbReference type="InterPro" id="IPR001783">
    <property type="entry name" value="Lumazine-bd"/>
</dbReference>
<comment type="function">
    <text evidence="1">Catalyzes the dismutation of two molecules of 6,7-dimethyl-8-ribityllumazine, resulting in the formation of riboflavin and 5-amino-6-(D-ribitylamino)uracil.</text>
</comment>
<dbReference type="PIRSF" id="PIRSF000498">
    <property type="entry name" value="Riboflavin_syn_A"/>
    <property type="match status" value="1"/>
</dbReference>
<evidence type="ECO:0000256" key="6">
    <source>
        <dbReference type="ARBA" id="ARBA00022679"/>
    </source>
</evidence>
<evidence type="ECO:0000313" key="12">
    <source>
        <dbReference type="Proteomes" id="UP000183815"/>
    </source>
</evidence>
<dbReference type="Proteomes" id="UP000183815">
    <property type="component" value="Unassembled WGS sequence"/>
</dbReference>
<dbReference type="EMBL" id="MIYU01000012">
    <property type="protein sequence ID" value="OIR16642.1"/>
    <property type="molecule type" value="Genomic_DNA"/>
</dbReference>
<dbReference type="InterPro" id="IPR017938">
    <property type="entry name" value="Riboflavin_synthase-like_b-brl"/>
</dbReference>
<accession>A0A1J5T6Z4</accession>
<feature type="repeat" description="Lumazine-binding" evidence="9">
    <location>
        <begin position="99"/>
        <end position="197"/>
    </location>
</feature>
<evidence type="ECO:0000256" key="2">
    <source>
        <dbReference type="ARBA" id="ARBA00004887"/>
    </source>
</evidence>
<protein>
    <recommendedName>
        <fullName evidence="4 8">Riboflavin synthase</fullName>
        <ecNumber evidence="3 8">2.5.1.9</ecNumber>
    </recommendedName>
</protein>
<comment type="caution">
    <text evidence="11">The sequence shown here is derived from an EMBL/GenBank/DDBJ whole genome shotgun (WGS) entry which is preliminary data.</text>
</comment>
<dbReference type="FunFam" id="2.40.30.20:FF:000003">
    <property type="entry name" value="Riboflavin synthase, alpha subunit"/>
    <property type="match status" value="1"/>
</dbReference>
<gene>
    <name evidence="11" type="ORF">BEU04_01530</name>
</gene>
<dbReference type="FunFam" id="2.40.30.20:FF:000004">
    <property type="entry name" value="Riboflavin synthase, alpha subunit"/>
    <property type="match status" value="1"/>
</dbReference>
<proteinExistence type="predicted"/>
<feature type="repeat" description="Lumazine-binding" evidence="9">
    <location>
        <begin position="2"/>
        <end position="98"/>
    </location>
</feature>
<evidence type="ECO:0000256" key="8">
    <source>
        <dbReference type="NCBIfam" id="TIGR00187"/>
    </source>
</evidence>
<dbReference type="GO" id="GO:0009231">
    <property type="term" value="P:riboflavin biosynthetic process"/>
    <property type="evidence" value="ECO:0007669"/>
    <property type="project" value="UniProtKB-KW"/>
</dbReference>
<sequence length="208" mass="22697">MVFTGIVEHTATVENIVEDKNLNSVSIKLNKEMLLGLKIGSSISIDGVCLTTTKISEDYAVTDVMMETLRCTTLAALEKGDKVNFERAAKFGDEIGGHLLSGHVDCTAKISKIETPENNCIVTIKFPEEFSNFIITKGYIAIDGISLTVGEVNLEERTFTVYLIPETIRATTLLSKTEGDSVNIEIDQVTKSIITQLNSQSTTGDNIE</sequence>
<evidence type="ECO:0000313" key="11">
    <source>
        <dbReference type="EMBL" id="OIR16642.1"/>
    </source>
</evidence>
<dbReference type="PANTHER" id="PTHR21098:SF0">
    <property type="entry name" value="RIBOFLAVIN SYNTHASE"/>
    <property type="match status" value="1"/>
</dbReference>
<dbReference type="NCBIfam" id="TIGR00187">
    <property type="entry name" value="ribE"/>
    <property type="match status" value="1"/>
</dbReference>
<dbReference type="PANTHER" id="PTHR21098">
    <property type="entry name" value="RIBOFLAVIN SYNTHASE ALPHA CHAIN"/>
    <property type="match status" value="1"/>
</dbReference>
<evidence type="ECO:0000256" key="4">
    <source>
        <dbReference type="ARBA" id="ARBA00013950"/>
    </source>
</evidence>
<evidence type="ECO:0000256" key="5">
    <source>
        <dbReference type="ARBA" id="ARBA00022619"/>
    </source>
</evidence>
<keyword evidence="5" id="KW-0686">Riboflavin biosynthesis</keyword>
<dbReference type="Gene3D" id="2.40.30.20">
    <property type="match status" value="2"/>
</dbReference>
<dbReference type="AlphaFoldDB" id="A0A1J5T6Z4"/>
<dbReference type="InterPro" id="IPR026017">
    <property type="entry name" value="Lumazine-bd_dom"/>
</dbReference>
<evidence type="ECO:0000256" key="1">
    <source>
        <dbReference type="ARBA" id="ARBA00002803"/>
    </source>
</evidence>
<dbReference type="InterPro" id="IPR023366">
    <property type="entry name" value="ATP_synth_asu-like_sf"/>
</dbReference>
<evidence type="ECO:0000256" key="3">
    <source>
        <dbReference type="ARBA" id="ARBA00012827"/>
    </source>
</evidence>
<organism evidence="11 12">
    <name type="scientific">Marine Group III euryarchaeote CG-Bathy1</name>
    <dbReference type="NCBI Taxonomy" id="1889001"/>
    <lineage>
        <taxon>Archaea</taxon>
        <taxon>Methanobacteriati</taxon>
        <taxon>Thermoplasmatota</taxon>
        <taxon>Thermoplasmata</taxon>
        <taxon>Candidatus Thermoprofundales</taxon>
    </lineage>
</organism>
<feature type="domain" description="Lumazine-binding" evidence="10">
    <location>
        <begin position="99"/>
        <end position="197"/>
    </location>
</feature>
<dbReference type="SUPFAM" id="SSF63380">
    <property type="entry name" value="Riboflavin synthase domain-like"/>
    <property type="match status" value="2"/>
</dbReference>
<dbReference type="CDD" id="cd00402">
    <property type="entry name" value="Riboflavin_synthase_like"/>
    <property type="match status" value="1"/>
</dbReference>
<keyword evidence="7" id="KW-0677">Repeat</keyword>
<dbReference type="Pfam" id="PF00677">
    <property type="entry name" value="Lum_binding"/>
    <property type="match status" value="2"/>
</dbReference>
<evidence type="ECO:0000256" key="9">
    <source>
        <dbReference type="PROSITE-ProRule" id="PRU00524"/>
    </source>
</evidence>
<comment type="pathway">
    <text evidence="2">Cofactor biosynthesis; riboflavin biosynthesis; riboflavin from 2-hydroxy-3-oxobutyl phosphate and 5-amino-6-(D-ribitylamino)uracil: step 2/2.</text>
</comment>
<name>A0A1J5T6Z4_9ARCH</name>
<evidence type="ECO:0000259" key="10">
    <source>
        <dbReference type="PROSITE" id="PS51177"/>
    </source>
</evidence>
<dbReference type="NCBIfam" id="NF006767">
    <property type="entry name" value="PRK09289.1"/>
    <property type="match status" value="1"/>
</dbReference>
<feature type="domain" description="Lumazine-binding" evidence="10">
    <location>
        <begin position="2"/>
        <end position="98"/>
    </location>
</feature>
<dbReference type="GO" id="GO:0004746">
    <property type="term" value="F:riboflavin synthase activity"/>
    <property type="evidence" value="ECO:0007669"/>
    <property type="project" value="UniProtKB-UniRule"/>
</dbReference>
<dbReference type="EC" id="2.5.1.9" evidence="3 8"/>
<reference evidence="11 12" key="1">
    <citation type="submission" date="2016-08" db="EMBL/GenBank/DDBJ databases">
        <title>New Insights into Marine Group III Euryarchaeota, from dark to light.</title>
        <authorList>
            <person name="Haro-Moreno J.M."/>
            <person name="Rodriguez-Valera F."/>
            <person name="Lopez-Garcia P."/>
            <person name="Moreira D."/>
            <person name="Martin-Cuadrado A.B."/>
        </authorList>
    </citation>
    <scope>NUCLEOTIDE SEQUENCE [LARGE SCALE GENOMIC DNA]</scope>
    <source>
        <strain evidence="11">CG-Bathy1</strain>
    </source>
</reference>